<evidence type="ECO:0000313" key="4">
    <source>
        <dbReference type="Proteomes" id="UP000001194"/>
    </source>
</evidence>
<dbReference type="GeneID" id="6085715"/>
<dbReference type="InParanoid" id="B0E1K1"/>
<evidence type="ECO:0000256" key="1">
    <source>
        <dbReference type="SAM" id="MobiDB-lite"/>
    </source>
</evidence>
<feature type="domain" description="Integrase core" evidence="2">
    <location>
        <begin position="116"/>
        <end position="292"/>
    </location>
</feature>
<sequence>MRKNDKEILRILLDDHIDTDRYGLGINSFCKIRWNLGVEWSRRQNHTVESIHEDVQAIRRLYPLAGAREMKSILFHDRDMDVERSLIIRYFHAYESDMVKERKARRLKRRRFWAAGVNDLVAVDQHDKWKRFGLALHIGEDPFCGVTHWLRVWHNNNNPKLVLSYYLDWAEVSGYIPLITQSDLGSENYGIANAQSILRQWHDPRLEGTVQHRWMRSKKNVKPEIAWSQFRRRFAPGFETIIQEGVTAGWYDMTRPLDVLVFRWLFIPWLQTEINAYVERVNNTRKRADRNKVLPHGPPNDIFASPERYGCLDFKVKVEPEAFEYVREKFAPPSDPVFELVPPIFAEYAGQAYAKIGSPELNSVNIWPVYCEIVLSLQDITTNRAGSCQDYINSVDEWQVAESLQEIEPETPYPLIDGRALFGGDEYLGGVNEGWGLDTELEQRLDAMEDDNEFEPGEVHGLVFSEDEDNGANPEEKDNW</sequence>
<dbReference type="EMBL" id="DS547168">
    <property type="protein sequence ID" value="EDQ99277.1"/>
    <property type="molecule type" value="Genomic_DNA"/>
</dbReference>
<dbReference type="Pfam" id="PF24764">
    <property type="entry name" value="rva_4"/>
    <property type="match status" value="1"/>
</dbReference>
<feature type="region of interest" description="Disordered" evidence="1">
    <location>
        <begin position="455"/>
        <end position="480"/>
    </location>
</feature>
<dbReference type="InterPro" id="IPR058913">
    <property type="entry name" value="Integrase_dom_put"/>
</dbReference>
<dbReference type="OrthoDB" id="5946233at2759"/>
<gene>
    <name evidence="3" type="ORF">LACBIDRAFT_316760</name>
</gene>
<dbReference type="Proteomes" id="UP000001194">
    <property type="component" value="Unassembled WGS sequence"/>
</dbReference>
<name>B0E1K1_LACBS</name>
<accession>B0E1K1</accession>
<reference evidence="3 4" key="1">
    <citation type="journal article" date="2008" name="Nature">
        <title>The genome of Laccaria bicolor provides insights into mycorrhizal symbiosis.</title>
        <authorList>
            <person name="Martin F."/>
            <person name="Aerts A."/>
            <person name="Ahren D."/>
            <person name="Brun A."/>
            <person name="Danchin E.G.J."/>
            <person name="Duchaussoy F."/>
            <person name="Gibon J."/>
            <person name="Kohler A."/>
            <person name="Lindquist E."/>
            <person name="Pereda V."/>
            <person name="Salamov A."/>
            <person name="Shapiro H.J."/>
            <person name="Wuyts J."/>
            <person name="Blaudez D."/>
            <person name="Buee M."/>
            <person name="Brokstein P."/>
            <person name="Canbaeck B."/>
            <person name="Cohen D."/>
            <person name="Courty P.E."/>
            <person name="Coutinho P.M."/>
            <person name="Delaruelle C."/>
            <person name="Detter J.C."/>
            <person name="Deveau A."/>
            <person name="DiFazio S."/>
            <person name="Duplessis S."/>
            <person name="Fraissinet-Tachet L."/>
            <person name="Lucic E."/>
            <person name="Frey-Klett P."/>
            <person name="Fourrey C."/>
            <person name="Feussner I."/>
            <person name="Gay G."/>
            <person name="Grimwood J."/>
            <person name="Hoegger P.J."/>
            <person name="Jain P."/>
            <person name="Kilaru S."/>
            <person name="Labbe J."/>
            <person name="Lin Y.C."/>
            <person name="Legue V."/>
            <person name="Le Tacon F."/>
            <person name="Marmeisse R."/>
            <person name="Melayah D."/>
            <person name="Montanini B."/>
            <person name="Muratet M."/>
            <person name="Nehls U."/>
            <person name="Niculita-Hirzel H."/>
            <person name="Oudot-Le Secq M.P."/>
            <person name="Peter M."/>
            <person name="Quesneville H."/>
            <person name="Rajashekar B."/>
            <person name="Reich M."/>
            <person name="Rouhier N."/>
            <person name="Schmutz J."/>
            <person name="Yin T."/>
            <person name="Chalot M."/>
            <person name="Henrissat B."/>
            <person name="Kuees U."/>
            <person name="Lucas S."/>
            <person name="Van de Peer Y."/>
            <person name="Podila G.K."/>
            <person name="Polle A."/>
            <person name="Pukkila P.J."/>
            <person name="Richardson P.M."/>
            <person name="Rouze P."/>
            <person name="Sanders I.R."/>
            <person name="Stajich J.E."/>
            <person name="Tunlid A."/>
            <person name="Tuskan G."/>
            <person name="Grigoriev I.V."/>
        </authorList>
    </citation>
    <scope>NUCLEOTIDE SEQUENCE [LARGE SCALE GENOMIC DNA]</scope>
    <source>
        <strain evidence="4">S238N-H82 / ATCC MYA-4686</strain>
    </source>
</reference>
<dbReference type="RefSeq" id="XP_001890087.1">
    <property type="nucleotide sequence ID" value="XM_001890052.1"/>
</dbReference>
<evidence type="ECO:0000259" key="2">
    <source>
        <dbReference type="Pfam" id="PF24764"/>
    </source>
</evidence>
<protein>
    <submittedName>
        <fullName evidence="3">Predicted protein</fullName>
    </submittedName>
</protein>
<dbReference type="HOGENOM" id="CLU_038374_0_1_1"/>
<dbReference type="PANTHER" id="PTHR46177:SF1">
    <property type="entry name" value="INTEGRASE CATALYTIC DOMAIN-CONTAINING PROTEIN"/>
    <property type="match status" value="1"/>
</dbReference>
<organism evidence="4">
    <name type="scientific">Laccaria bicolor (strain S238N-H82 / ATCC MYA-4686)</name>
    <name type="common">Bicoloured deceiver</name>
    <name type="synonym">Laccaria laccata var. bicolor</name>
    <dbReference type="NCBI Taxonomy" id="486041"/>
    <lineage>
        <taxon>Eukaryota</taxon>
        <taxon>Fungi</taxon>
        <taxon>Dikarya</taxon>
        <taxon>Basidiomycota</taxon>
        <taxon>Agaricomycotina</taxon>
        <taxon>Agaricomycetes</taxon>
        <taxon>Agaricomycetidae</taxon>
        <taxon>Agaricales</taxon>
        <taxon>Agaricineae</taxon>
        <taxon>Hydnangiaceae</taxon>
        <taxon>Laccaria</taxon>
    </lineage>
</organism>
<dbReference type="AlphaFoldDB" id="B0E1K1"/>
<dbReference type="PANTHER" id="PTHR46177">
    <property type="entry name" value="INTEGRASE CATALYTIC DOMAIN-CONTAINING PROTEIN"/>
    <property type="match status" value="1"/>
</dbReference>
<evidence type="ECO:0000313" key="3">
    <source>
        <dbReference type="EMBL" id="EDQ99277.1"/>
    </source>
</evidence>
<keyword evidence="4" id="KW-1185">Reference proteome</keyword>
<dbReference type="STRING" id="486041.B0E1K1"/>
<proteinExistence type="predicted"/>
<dbReference type="KEGG" id="lbc:LACBIDRAFT_316760"/>